<dbReference type="InterPro" id="IPR050061">
    <property type="entry name" value="MurCDEF_pg_biosynth"/>
</dbReference>
<evidence type="ECO:0000313" key="3">
    <source>
        <dbReference type="EMBL" id="SVD76694.1"/>
    </source>
</evidence>
<feature type="domain" description="Mur ligase N-terminal catalytic" evidence="1">
    <location>
        <begin position="19"/>
        <end position="112"/>
    </location>
</feature>
<dbReference type="Gene3D" id="3.40.50.720">
    <property type="entry name" value="NAD(P)-binding Rossmann-like Domain"/>
    <property type="match status" value="1"/>
</dbReference>
<feature type="domain" description="Mur ligase central" evidence="2">
    <location>
        <begin position="123"/>
        <end position="229"/>
    </location>
</feature>
<reference evidence="3" key="1">
    <citation type="submission" date="2018-05" db="EMBL/GenBank/DDBJ databases">
        <authorList>
            <person name="Lanie J.A."/>
            <person name="Ng W.-L."/>
            <person name="Kazmierczak K.M."/>
            <person name="Andrzejewski T.M."/>
            <person name="Davidsen T.M."/>
            <person name="Wayne K.J."/>
            <person name="Tettelin H."/>
            <person name="Glass J.I."/>
            <person name="Rusch D."/>
            <person name="Podicherti R."/>
            <person name="Tsui H.-C.T."/>
            <person name="Winkler M.E."/>
        </authorList>
    </citation>
    <scope>NUCLEOTIDE SEQUENCE</scope>
</reference>
<dbReference type="Pfam" id="PF08245">
    <property type="entry name" value="Mur_ligase_M"/>
    <property type="match status" value="1"/>
</dbReference>
<organism evidence="3">
    <name type="scientific">marine metagenome</name>
    <dbReference type="NCBI Taxonomy" id="408172"/>
    <lineage>
        <taxon>unclassified sequences</taxon>
        <taxon>metagenomes</taxon>
        <taxon>ecological metagenomes</taxon>
    </lineage>
</organism>
<dbReference type="AlphaFoldDB" id="A0A382Y0K0"/>
<dbReference type="InterPro" id="IPR000713">
    <property type="entry name" value="Mur_ligase_N"/>
</dbReference>
<dbReference type="SUPFAM" id="SSF51984">
    <property type="entry name" value="MurCD N-terminal domain"/>
    <property type="match status" value="1"/>
</dbReference>
<dbReference type="EMBL" id="UINC01171890">
    <property type="protein sequence ID" value="SVD76694.1"/>
    <property type="molecule type" value="Genomic_DNA"/>
</dbReference>
<evidence type="ECO:0000259" key="1">
    <source>
        <dbReference type="Pfam" id="PF01225"/>
    </source>
</evidence>
<proteinExistence type="predicted"/>
<dbReference type="PANTHER" id="PTHR43445:SF5">
    <property type="entry name" value="UDP-N-ACETYLMURAMATE--L-ALANYL-GAMMA-D-GLUTAMYL-MESO-2,6-DIAMINOHEPTANDIOATE LIGASE"/>
    <property type="match status" value="1"/>
</dbReference>
<feature type="non-terminal residue" evidence="3">
    <location>
        <position position="230"/>
    </location>
</feature>
<accession>A0A382Y0K0</accession>
<dbReference type="Gene3D" id="3.40.1190.10">
    <property type="entry name" value="Mur-like, catalytic domain"/>
    <property type="match status" value="1"/>
</dbReference>
<sequence>MGLSAGSDLRPTIENARSIHFVGICGTAMASVAAALKERGIAVSGSDQGIYPPMSTFLEERGIAAKPFGEANLAHKPDLVVIGNAISRGNPEAEFALEQKLDYCSLPELLKHRFLRSKRSLVVSGTHGKTTTASLLTWMLEHNDLNPGFLIGGIPNNLGQGARFTDSDWFVIEGDEYDTAFFDKRSKFVHYLPEAVVVNNLEFDHADIFGNLAEIQTSFRRLINIVPRNG</sequence>
<dbReference type="SUPFAM" id="SSF53623">
    <property type="entry name" value="MurD-like peptide ligases, catalytic domain"/>
    <property type="match status" value="1"/>
</dbReference>
<dbReference type="GO" id="GO:0005524">
    <property type="term" value="F:ATP binding"/>
    <property type="evidence" value="ECO:0007669"/>
    <property type="project" value="InterPro"/>
</dbReference>
<gene>
    <name evidence="3" type="ORF">METZ01_LOCUS429548</name>
</gene>
<name>A0A382Y0K0_9ZZZZ</name>
<dbReference type="Pfam" id="PF01225">
    <property type="entry name" value="Mur_ligase"/>
    <property type="match status" value="1"/>
</dbReference>
<dbReference type="GO" id="GO:0016881">
    <property type="term" value="F:acid-amino acid ligase activity"/>
    <property type="evidence" value="ECO:0007669"/>
    <property type="project" value="InterPro"/>
</dbReference>
<evidence type="ECO:0008006" key="4">
    <source>
        <dbReference type="Google" id="ProtNLM"/>
    </source>
</evidence>
<dbReference type="InterPro" id="IPR036565">
    <property type="entry name" value="Mur-like_cat_sf"/>
</dbReference>
<evidence type="ECO:0000259" key="2">
    <source>
        <dbReference type="Pfam" id="PF08245"/>
    </source>
</evidence>
<dbReference type="PANTHER" id="PTHR43445">
    <property type="entry name" value="UDP-N-ACETYLMURAMATE--L-ALANINE LIGASE-RELATED"/>
    <property type="match status" value="1"/>
</dbReference>
<protein>
    <recommendedName>
        <fullName evidence="4">Mur ligase N-terminal catalytic domain-containing protein</fullName>
    </recommendedName>
</protein>
<dbReference type="InterPro" id="IPR013221">
    <property type="entry name" value="Mur_ligase_cen"/>
</dbReference>